<feature type="transmembrane region" description="Helical" evidence="2">
    <location>
        <begin position="95"/>
        <end position="113"/>
    </location>
</feature>
<name>A0A7X6LT35_9NOCA</name>
<feature type="region of interest" description="Disordered" evidence="1">
    <location>
        <begin position="145"/>
        <end position="175"/>
    </location>
</feature>
<evidence type="ECO:0000256" key="2">
    <source>
        <dbReference type="SAM" id="Phobius"/>
    </source>
</evidence>
<comment type="caution">
    <text evidence="3">The sequence shown here is derived from an EMBL/GenBank/DDBJ whole genome shotgun (WGS) entry which is preliminary data.</text>
</comment>
<gene>
    <name evidence="3" type="ORF">HGA07_00170</name>
</gene>
<dbReference type="Proteomes" id="UP000523447">
    <property type="component" value="Unassembled WGS sequence"/>
</dbReference>
<evidence type="ECO:0000313" key="3">
    <source>
        <dbReference type="EMBL" id="NKY84043.1"/>
    </source>
</evidence>
<keyword evidence="2" id="KW-0472">Membrane</keyword>
<keyword evidence="4" id="KW-1185">Reference proteome</keyword>
<dbReference type="RefSeq" id="WP_168441178.1">
    <property type="nucleotide sequence ID" value="NZ_CAWPHS010000001.1"/>
</dbReference>
<feature type="transmembrane region" description="Helical" evidence="2">
    <location>
        <begin position="57"/>
        <end position="83"/>
    </location>
</feature>
<dbReference type="EMBL" id="JAAXPE010000001">
    <property type="protein sequence ID" value="NKY84043.1"/>
    <property type="molecule type" value="Genomic_DNA"/>
</dbReference>
<accession>A0A7X6LT35</accession>
<keyword evidence="2" id="KW-1133">Transmembrane helix</keyword>
<keyword evidence="2" id="KW-0812">Transmembrane</keyword>
<feature type="transmembrane region" description="Helical" evidence="2">
    <location>
        <begin position="120"/>
        <end position="137"/>
    </location>
</feature>
<sequence length="175" mass="17200">MRPAPIVAGAAAGAMAGAVVAQSETTDGALLAVAVLVAAGAGLRTGWVACGTVLMAAFALLFVGAGPAVMAVAGVAATVYLRYRGDPPPRAGARWGEWVSVGACAALAAAICGQFGPATWLAIGAPIAALVLVFVPLRRVPAAEPTRQGDVSAPGHAGRAASVPVKESHVGRTNN</sequence>
<protein>
    <submittedName>
        <fullName evidence="3">Uncharacterized protein</fullName>
    </submittedName>
</protein>
<evidence type="ECO:0000313" key="4">
    <source>
        <dbReference type="Proteomes" id="UP000523447"/>
    </source>
</evidence>
<reference evidence="3 4" key="1">
    <citation type="submission" date="2020-04" db="EMBL/GenBank/DDBJ databases">
        <title>MicrobeNet Type strains.</title>
        <authorList>
            <person name="Nicholson A.C."/>
        </authorList>
    </citation>
    <scope>NUCLEOTIDE SEQUENCE [LARGE SCALE GENOMIC DNA]</scope>
    <source>
        <strain evidence="3 4">DSM 44445</strain>
    </source>
</reference>
<organism evidence="3 4">
    <name type="scientific">Nocardia veterana</name>
    <dbReference type="NCBI Taxonomy" id="132249"/>
    <lineage>
        <taxon>Bacteria</taxon>
        <taxon>Bacillati</taxon>
        <taxon>Actinomycetota</taxon>
        <taxon>Actinomycetes</taxon>
        <taxon>Mycobacteriales</taxon>
        <taxon>Nocardiaceae</taxon>
        <taxon>Nocardia</taxon>
    </lineage>
</organism>
<proteinExistence type="predicted"/>
<feature type="transmembrane region" description="Helical" evidence="2">
    <location>
        <begin position="31"/>
        <end position="50"/>
    </location>
</feature>
<evidence type="ECO:0000256" key="1">
    <source>
        <dbReference type="SAM" id="MobiDB-lite"/>
    </source>
</evidence>
<dbReference type="AlphaFoldDB" id="A0A7X6LT35"/>
<feature type="compositionally biased region" description="Basic and acidic residues" evidence="1">
    <location>
        <begin position="166"/>
        <end position="175"/>
    </location>
</feature>